<reference evidence="3" key="1">
    <citation type="submission" date="2025-08" db="UniProtKB">
        <authorList>
            <consortium name="RefSeq"/>
        </authorList>
    </citation>
    <scope>IDENTIFICATION</scope>
    <source>
        <tissue evidence="3">Whole insect</tissue>
    </source>
</reference>
<dbReference type="AlphaFoldDB" id="A0A6P7H576"/>
<dbReference type="InterPro" id="IPR000618">
    <property type="entry name" value="Insect_cuticle"/>
</dbReference>
<dbReference type="PROSITE" id="PS51155">
    <property type="entry name" value="CHIT_BIND_RR_2"/>
    <property type="match status" value="1"/>
</dbReference>
<dbReference type="Pfam" id="PF00379">
    <property type="entry name" value="Chitin_bind_4"/>
    <property type="match status" value="1"/>
</dbReference>
<dbReference type="InParanoid" id="A0A6P7H576"/>
<accession>A0A6P7H576</accession>
<dbReference type="RefSeq" id="XP_028153687.1">
    <property type="nucleotide sequence ID" value="XM_028297886.1"/>
</dbReference>
<dbReference type="GO" id="GO:0042302">
    <property type="term" value="F:structural constituent of cuticle"/>
    <property type="evidence" value="ECO:0007669"/>
    <property type="project" value="UniProtKB-UniRule"/>
</dbReference>
<organism evidence="3">
    <name type="scientific">Diabrotica virgifera virgifera</name>
    <name type="common">western corn rootworm</name>
    <dbReference type="NCBI Taxonomy" id="50390"/>
    <lineage>
        <taxon>Eukaryota</taxon>
        <taxon>Metazoa</taxon>
        <taxon>Ecdysozoa</taxon>
        <taxon>Arthropoda</taxon>
        <taxon>Hexapoda</taxon>
        <taxon>Insecta</taxon>
        <taxon>Pterygota</taxon>
        <taxon>Neoptera</taxon>
        <taxon>Endopterygota</taxon>
        <taxon>Coleoptera</taxon>
        <taxon>Polyphaga</taxon>
        <taxon>Cucujiformia</taxon>
        <taxon>Chrysomeloidea</taxon>
        <taxon>Chrysomelidae</taxon>
        <taxon>Galerucinae</taxon>
        <taxon>Diabroticina</taxon>
        <taxon>Diabroticites</taxon>
        <taxon>Diabrotica</taxon>
    </lineage>
</organism>
<dbReference type="PANTHER" id="PTHR12236:SF75">
    <property type="entry name" value="CUTICULAR PROTEIN 62BB, ISOFORM A"/>
    <property type="match status" value="1"/>
</dbReference>
<gene>
    <name evidence="3" type="primary">LOC114347148</name>
</gene>
<evidence type="ECO:0000256" key="2">
    <source>
        <dbReference type="PROSITE-ProRule" id="PRU00497"/>
    </source>
</evidence>
<evidence type="ECO:0000313" key="3">
    <source>
        <dbReference type="RefSeq" id="XP_028153687.1"/>
    </source>
</evidence>
<sequence>MFQQHRFQYKVLRIIVNVPRKNWYPLNFIFFCFFKAHPQYSYNYGVADGLTGDQKSQSEIRDGGVVKGSYSVVEPDGSVRVVDYSADDVNGFNAVVKKIGPSLHAAPAPVAPVPHTPVSYDYGYAGHGGAYPHGHY</sequence>
<dbReference type="PRINTS" id="PR00947">
    <property type="entry name" value="CUTICLE"/>
</dbReference>
<name>A0A6P7H576_DIAVI</name>
<proteinExistence type="predicted"/>
<dbReference type="InterPro" id="IPR031311">
    <property type="entry name" value="CHIT_BIND_RR_consensus"/>
</dbReference>
<dbReference type="PROSITE" id="PS00233">
    <property type="entry name" value="CHIT_BIND_RR_1"/>
    <property type="match status" value="1"/>
</dbReference>
<dbReference type="GO" id="GO:0005615">
    <property type="term" value="C:extracellular space"/>
    <property type="evidence" value="ECO:0007669"/>
    <property type="project" value="TreeGrafter"/>
</dbReference>
<dbReference type="InterPro" id="IPR051217">
    <property type="entry name" value="Insect_Cuticle_Struc_Prot"/>
</dbReference>
<dbReference type="PANTHER" id="PTHR12236">
    <property type="entry name" value="STRUCTURAL CONTITUENT OF CUTICLE"/>
    <property type="match status" value="1"/>
</dbReference>
<protein>
    <submittedName>
        <fullName evidence="3">Larval cuticle protein A2B-like</fullName>
    </submittedName>
</protein>
<keyword evidence="1 2" id="KW-0193">Cuticle</keyword>
<evidence type="ECO:0000256" key="1">
    <source>
        <dbReference type="ARBA" id="ARBA00022460"/>
    </source>
</evidence>
<dbReference type="GO" id="GO:0031012">
    <property type="term" value="C:extracellular matrix"/>
    <property type="evidence" value="ECO:0007669"/>
    <property type="project" value="TreeGrafter"/>
</dbReference>